<keyword evidence="3" id="KW-1185">Reference proteome</keyword>
<proteinExistence type="predicted"/>
<dbReference type="Proteomes" id="UP001321473">
    <property type="component" value="Unassembled WGS sequence"/>
</dbReference>
<evidence type="ECO:0000313" key="2">
    <source>
        <dbReference type="EMBL" id="KAK8787206.1"/>
    </source>
</evidence>
<organism evidence="2 3">
    <name type="scientific">Amblyomma americanum</name>
    <name type="common">Lone star tick</name>
    <dbReference type="NCBI Taxonomy" id="6943"/>
    <lineage>
        <taxon>Eukaryota</taxon>
        <taxon>Metazoa</taxon>
        <taxon>Ecdysozoa</taxon>
        <taxon>Arthropoda</taxon>
        <taxon>Chelicerata</taxon>
        <taxon>Arachnida</taxon>
        <taxon>Acari</taxon>
        <taxon>Parasitiformes</taxon>
        <taxon>Ixodida</taxon>
        <taxon>Ixodoidea</taxon>
        <taxon>Ixodidae</taxon>
        <taxon>Amblyomminae</taxon>
        <taxon>Amblyomma</taxon>
    </lineage>
</organism>
<evidence type="ECO:0000313" key="3">
    <source>
        <dbReference type="Proteomes" id="UP001321473"/>
    </source>
</evidence>
<evidence type="ECO:0000256" key="1">
    <source>
        <dbReference type="SAM" id="MobiDB-lite"/>
    </source>
</evidence>
<protein>
    <submittedName>
        <fullName evidence="2">Uncharacterized protein</fullName>
    </submittedName>
</protein>
<sequence>MQSGSPRVLAAVRRVARLRSSLAQQAVLQWPHDSWKTSRSVCGGHIHWSWKLYDCLHGGRDVQSISNNTKVSPGRCVPRDRSARPHEHSLLQCPGT</sequence>
<comment type="caution">
    <text evidence="2">The sequence shown here is derived from an EMBL/GenBank/DDBJ whole genome shotgun (WGS) entry which is preliminary data.</text>
</comment>
<name>A0AAQ4FJG5_AMBAM</name>
<dbReference type="EMBL" id="JARKHS020002009">
    <property type="protein sequence ID" value="KAK8787206.1"/>
    <property type="molecule type" value="Genomic_DNA"/>
</dbReference>
<reference evidence="2 3" key="1">
    <citation type="journal article" date="2023" name="Arcadia Sci">
        <title>De novo assembly of a long-read Amblyomma americanum tick genome.</title>
        <authorList>
            <person name="Chou S."/>
            <person name="Poskanzer K.E."/>
            <person name="Rollins M."/>
            <person name="Thuy-Boun P.S."/>
        </authorList>
    </citation>
    <scope>NUCLEOTIDE SEQUENCE [LARGE SCALE GENOMIC DNA]</scope>
    <source>
        <strain evidence="2">F_SG_1</strain>
        <tissue evidence="2">Salivary glands</tissue>
    </source>
</reference>
<gene>
    <name evidence="2" type="ORF">V5799_023020</name>
</gene>
<dbReference type="AlphaFoldDB" id="A0AAQ4FJG5"/>
<feature type="compositionally biased region" description="Basic and acidic residues" evidence="1">
    <location>
        <begin position="77"/>
        <end position="89"/>
    </location>
</feature>
<accession>A0AAQ4FJG5</accession>
<feature type="region of interest" description="Disordered" evidence="1">
    <location>
        <begin position="66"/>
        <end position="96"/>
    </location>
</feature>